<evidence type="ECO:0000313" key="4">
    <source>
        <dbReference type="EMBL" id="KAJ3557560.1"/>
    </source>
</evidence>
<feature type="transmembrane region" description="Helical" evidence="2">
    <location>
        <begin position="122"/>
        <end position="140"/>
    </location>
</feature>
<dbReference type="Pfam" id="PF20153">
    <property type="entry name" value="DUF6535"/>
    <property type="match status" value="1"/>
</dbReference>
<organism evidence="4 5">
    <name type="scientific">Leucocoprinus birnbaumii</name>
    <dbReference type="NCBI Taxonomy" id="56174"/>
    <lineage>
        <taxon>Eukaryota</taxon>
        <taxon>Fungi</taxon>
        <taxon>Dikarya</taxon>
        <taxon>Basidiomycota</taxon>
        <taxon>Agaricomycotina</taxon>
        <taxon>Agaricomycetes</taxon>
        <taxon>Agaricomycetidae</taxon>
        <taxon>Agaricales</taxon>
        <taxon>Agaricineae</taxon>
        <taxon>Agaricaceae</taxon>
        <taxon>Leucocoprinus</taxon>
    </lineage>
</organism>
<comment type="caution">
    <text evidence="4">The sequence shown here is derived from an EMBL/GenBank/DDBJ whole genome shotgun (WGS) entry which is preliminary data.</text>
</comment>
<name>A0AAD5VG96_9AGAR</name>
<sequence length="627" mass="71517">MNPSRSQTLTSSDFSPEEAEPSWISGGRFRYPVIPNSNPWEGCFKPVHRHDKEMCERWRDEVDKLLIFAGLFSAAVTAFTVEAYKMLQPDPTTTLIAMLETGNRTAIQPAFSPGSSAIRVNIFWFFSLVLSLSTVVIGVLSMQWLREYQRDDNTTAAEDALGLRQMRYEGLLAWRVPEIISALPILLQSAVFLFFCGILDLLWSLHRLVAIVVTIPVAFLTMFLVATTVLPALQYAFSRKINLRIPQCSYKSPQSWIFHRLFAFISVLVFQISEFLNIKSLFHHDVREHHSLIRKLSAASDWRAYDKRWRQQRDLQLSRSHVGGVIGHKIVREDISHAMAWVIRSFSRDLNLITDLYRCFQLLGNDEKEAMLLKCERITPLSIDFRTKLGGEGAPAIGDYLCLRGLDHLLSAIGYSSDGTRDLLQHRVELYIRVVKASIHLPQRPMLYCPFKYYSRFSDEVQIQLLDVATLFLSQSDRESDFATAIMILTQSSLHPAIRTPVQGHGLLDIHDDIADSWGELRRSYTTALDDATSCLIRRREILTQQSVRVQIYRWFLRTLLLLPSTKSVLNTALPTFKAIAPLVQSSMSSAASLTAEYPTNPLFEKAWKMLLEGKHSDLFHISLENT</sequence>
<feature type="transmembrane region" description="Helical" evidence="2">
    <location>
        <begin position="257"/>
        <end position="276"/>
    </location>
</feature>
<evidence type="ECO:0000313" key="5">
    <source>
        <dbReference type="Proteomes" id="UP001213000"/>
    </source>
</evidence>
<feature type="compositionally biased region" description="Polar residues" evidence="1">
    <location>
        <begin position="1"/>
        <end position="14"/>
    </location>
</feature>
<feature type="transmembrane region" description="Helical" evidence="2">
    <location>
        <begin position="179"/>
        <end position="203"/>
    </location>
</feature>
<evidence type="ECO:0000256" key="1">
    <source>
        <dbReference type="SAM" id="MobiDB-lite"/>
    </source>
</evidence>
<feature type="transmembrane region" description="Helical" evidence="2">
    <location>
        <begin position="209"/>
        <end position="237"/>
    </location>
</feature>
<proteinExistence type="predicted"/>
<evidence type="ECO:0000256" key="2">
    <source>
        <dbReference type="SAM" id="Phobius"/>
    </source>
</evidence>
<feature type="transmembrane region" description="Helical" evidence="2">
    <location>
        <begin position="65"/>
        <end position="84"/>
    </location>
</feature>
<dbReference type="AlphaFoldDB" id="A0AAD5VG96"/>
<keyword evidence="2" id="KW-1133">Transmembrane helix</keyword>
<feature type="region of interest" description="Disordered" evidence="1">
    <location>
        <begin position="1"/>
        <end position="22"/>
    </location>
</feature>
<evidence type="ECO:0000259" key="3">
    <source>
        <dbReference type="Pfam" id="PF20153"/>
    </source>
</evidence>
<dbReference type="EMBL" id="JANIEX010001471">
    <property type="protein sequence ID" value="KAJ3557560.1"/>
    <property type="molecule type" value="Genomic_DNA"/>
</dbReference>
<keyword evidence="2" id="KW-0472">Membrane</keyword>
<gene>
    <name evidence="4" type="ORF">NP233_g11709</name>
</gene>
<accession>A0AAD5VG96</accession>
<keyword evidence="2" id="KW-0812">Transmembrane</keyword>
<dbReference type="InterPro" id="IPR045338">
    <property type="entry name" value="DUF6535"/>
</dbReference>
<dbReference type="Proteomes" id="UP001213000">
    <property type="component" value="Unassembled WGS sequence"/>
</dbReference>
<reference evidence="4" key="1">
    <citation type="submission" date="2022-07" db="EMBL/GenBank/DDBJ databases">
        <title>Genome Sequence of Leucocoprinus birnbaumii.</title>
        <authorList>
            <person name="Buettner E."/>
        </authorList>
    </citation>
    <scope>NUCLEOTIDE SEQUENCE</scope>
    <source>
        <strain evidence="4">VT141</strain>
    </source>
</reference>
<keyword evidence="5" id="KW-1185">Reference proteome</keyword>
<feature type="domain" description="DUF6535" evidence="3">
    <location>
        <begin position="40"/>
        <end position="204"/>
    </location>
</feature>
<protein>
    <recommendedName>
        <fullName evidence="3">DUF6535 domain-containing protein</fullName>
    </recommendedName>
</protein>